<accession>A0A2V1GQM1</accession>
<gene>
    <name evidence="3" type="ORF">DC094_16760</name>
</gene>
<organism evidence="3 4">
    <name type="scientific">Pelagibaculum spongiae</name>
    <dbReference type="NCBI Taxonomy" id="2080658"/>
    <lineage>
        <taxon>Bacteria</taxon>
        <taxon>Pseudomonadati</taxon>
        <taxon>Pseudomonadota</taxon>
        <taxon>Gammaproteobacteria</taxon>
        <taxon>Oceanospirillales</taxon>
        <taxon>Pelagibaculum</taxon>
    </lineage>
</organism>
<keyword evidence="1" id="KW-1133">Transmembrane helix</keyword>
<evidence type="ECO:0000313" key="3">
    <source>
        <dbReference type="EMBL" id="PVZ66348.1"/>
    </source>
</evidence>
<dbReference type="EMBL" id="QDDL01000008">
    <property type="protein sequence ID" value="PVZ66348.1"/>
    <property type="molecule type" value="Genomic_DNA"/>
</dbReference>
<dbReference type="SUPFAM" id="SSF49785">
    <property type="entry name" value="Galactose-binding domain-like"/>
    <property type="match status" value="1"/>
</dbReference>
<comment type="caution">
    <text evidence="3">The sequence shown here is derived from an EMBL/GenBank/DDBJ whole genome shotgun (WGS) entry which is preliminary data.</text>
</comment>
<reference evidence="3 4" key="1">
    <citation type="submission" date="2018-04" db="EMBL/GenBank/DDBJ databases">
        <title>Thalassorhabdus spongiae gen. nov., sp. nov., isolated from a marine sponge in South-West Iceland.</title>
        <authorList>
            <person name="Knobloch S."/>
            <person name="Daussin A."/>
            <person name="Johannsson R."/>
            <person name="Marteinsson V.T."/>
        </authorList>
    </citation>
    <scope>NUCLEOTIDE SEQUENCE [LARGE SCALE GENOMIC DNA]</scope>
    <source>
        <strain evidence="3 4">Hp12</strain>
    </source>
</reference>
<dbReference type="AlphaFoldDB" id="A0A2V1GQM1"/>
<evidence type="ECO:0000256" key="1">
    <source>
        <dbReference type="SAM" id="Phobius"/>
    </source>
</evidence>
<keyword evidence="4" id="KW-1185">Reference proteome</keyword>
<keyword evidence="2" id="KW-0732">Signal</keyword>
<feature type="signal peptide" evidence="2">
    <location>
        <begin position="1"/>
        <end position="23"/>
    </location>
</feature>
<keyword evidence="1" id="KW-0812">Transmembrane</keyword>
<feature type="chain" id="PRO_5015933369" evidence="2">
    <location>
        <begin position="24"/>
        <end position="651"/>
    </location>
</feature>
<dbReference type="InterPro" id="IPR008979">
    <property type="entry name" value="Galactose-bd-like_sf"/>
</dbReference>
<dbReference type="Gene3D" id="2.60.120.380">
    <property type="match status" value="1"/>
</dbReference>
<sequence length="651" mass="70790">MNKPLYLIAFSSILFVQNSLSQALDPSTLTPQQLDSFFGRTTLPSWYDSTVTANSLIRSLYGITNIQQTIPRESGQTSLGPYLGFGVRAQCGTSFNAAHNGFQYKPINNPNTQIISSGLLNAATAACGITFARNDLLDGLQGFLPQGRAYIQSRNIASVINFRIRDGITESFSPPEPAISIGYSDNGIHQSNPELDHLLIDEFVDFYKENKILLYSETLTTFQANDRDAVTLYQHATSDRDLLEIYKSGDTFKQINSERDPQASIKNALVAGLVCHNGTMDYSDDNSCSVTENCISIPPETETETETDAPPPPPICFPVNRFGSFGPSPEGRVKPDLVLAHTLYLTLSSANSNRLLRLDGSTGAAHQLMGLAGSVIEMFADGLFTGDPGRLGDLSQLSENQAAAAIYTHRPSPEMSRALLVNSAYRYPVAQINRNHQGWGIPRLNELLQRAIANNFRFPVILDRQRLTDQQTMRTFISVDASEATNQLLVTMAFNDAETSATSRANDISLKVTSPSNVVYWGNSGLLNGDVSTAGGTEDTINTIENVVINNPEMGRWVIETIGSSIRYDNVKATHAIDSNFALIATCSSKTSDICSSLPTNLTLQAVSQGGSGAVSPASLIIFLLMTLLISNKNRLHKLRAVLPSTKSQPV</sequence>
<evidence type="ECO:0000313" key="4">
    <source>
        <dbReference type="Proteomes" id="UP000244906"/>
    </source>
</evidence>
<dbReference type="Proteomes" id="UP000244906">
    <property type="component" value="Unassembled WGS sequence"/>
</dbReference>
<proteinExistence type="predicted"/>
<evidence type="ECO:0000256" key="2">
    <source>
        <dbReference type="SAM" id="SignalP"/>
    </source>
</evidence>
<feature type="transmembrane region" description="Helical" evidence="1">
    <location>
        <begin position="610"/>
        <end position="630"/>
    </location>
</feature>
<name>A0A2V1GQM1_9GAMM</name>
<keyword evidence="1" id="KW-0472">Membrane</keyword>
<protein>
    <submittedName>
        <fullName evidence="3">Uncharacterized protein</fullName>
    </submittedName>
</protein>